<protein>
    <submittedName>
        <fullName evidence="2">Predicted hydrolase</fullName>
    </submittedName>
</protein>
<sequence length="186" mass="20847">MGVMNREEARQLMEQHVKNKNLRKHCLAVEAVMRALARHFGEDEEKWGLAGLLHDIDYESTKDDPDRHSLVGAEMLAREGLPEEIIYAVKAHNERHGLPRPDRLSKALYATDPLTGLIVAAALIRPEKKLAIVDVPFLLNRYHEKSFARGASRETIAACNELGFSLEDFFHIGLKAMQGIAAELGL</sequence>
<feature type="domain" description="HD/PDEase" evidence="1">
    <location>
        <begin position="18"/>
        <end position="126"/>
    </location>
</feature>
<dbReference type="AlphaFoldDB" id="A0A0S6UAS6"/>
<proteinExistence type="predicted"/>
<dbReference type="Proteomes" id="UP000063718">
    <property type="component" value="Unassembled WGS sequence"/>
</dbReference>
<dbReference type="Gene3D" id="1.10.3210.10">
    <property type="entry name" value="Hypothetical protein af1432"/>
    <property type="match status" value="1"/>
</dbReference>
<dbReference type="InterPro" id="IPR003607">
    <property type="entry name" value="HD/PDEase_dom"/>
</dbReference>
<reference evidence="2" key="1">
    <citation type="journal article" date="2014" name="Gene">
        <title>Genome-guided analysis of transformation efficiency and carbon dioxide assimilation by Moorella thermoacetica Y72.</title>
        <authorList>
            <person name="Tsukahara K."/>
            <person name="Kita A."/>
            <person name="Nakashimada Y."/>
            <person name="Hoshino T."/>
            <person name="Murakami K."/>
        </authorList>
    </citation>
    <scope>NUCLEOTIDE SEQUENCE [LARGE SCALE GENOMIC DNA]</scope>
    <source>
        <strain evidence="2">Y72</strain>
    </source>
</reference>
<dbReference type="InterPro" id="IPR006675">
    <property type="entry name" value="HDIG_dom"/>
</dbReference>
<organism evidence="2">
    <name type="scientific">Moorella thermoacetica Y72</name>
    <dbReference type="NCBI Taxonomy" id="1325331"/>
    <lineage>
        <taxon>Bacteria</taxon>
        <taxon>Bacillati</taxon>
        <taxon>Bacillota</taxon>
        <taxon>Clostridia</taxon>
        <taxon>Neomoorellales</taxon>
        <taxon>Neomoorellaceae</taxon>
        <taxon>Neomoorella</taxon>
    </lineage>
</organism>
<accession>A0A0S6UAS6</accession>
<dbReference type="SMART" id="SM00471">
    <property type="entry name" value="HDc"/>
    <property type="match status" value="1"/>
</dbReference>
<keyword evidence="2" id="KW-0378">Hydrolase</keyword>
<dbReference type="CDD" id="cd00077">
    <property type="entry name" value="HDc"/>
    <property type="match status" value="1"/>
</dbReference>
<evidence type="ECO:0000259" key="1">
    <source>
        <dbReference type="SMART" id="SM00471"/>
    </source>
</evidence>
<gene>
    <name evidence="2" type="ORF">MTY_1395</name>
</gene>
<name>A0A0S6UAS6_NEOTH</name>
<dbReference type="NCBIfam" id="TIGR00277">
    <property type="entry name" value="HDIG"/>
    <property type="match status" value="1"/>
</dbReference>
<dbReference type="PANTHER" id="PTHR38659:SF1">
    <property type="entry name" value="METAL DEPENDENT PHOSPHOHYDROLASE"/>
    <property type="match status" value="1"/>
</dbReference>
<dbReference type="PANTHER" id="PTHR38659">
    <property type="entry name" value="METAL-DEPENDENT PHOSPHOHYDROLASE"/>
    <property type="match status" value="1"/>
</dbReference>
<dbReference type="InterPro" id="IPR006674">
    <property type="entry name" value="HD_domain"/>
</dbReference>
<dbReference type="EMBL" id="DF238840">
    <property type="protein sequence ID" value="GAF26058.1"/>
    <property type="molecule type" value="Genomic_DNA"/>
</dbReference>
<dbReference type="Pfam" id="PF01966">
    <property type="entry name" value="HD"/>
    <property type="match status" value="1"/>
</dbReference>
<dbReference type="GO" id="GO:0016787">
    <property type="term" value="F:hydrolase activity"/>
    <property type="evidence" value="ECO:0007669"/>
    <property type="project" value="UniProtKB-KW"/>
</dbReference>
<dbReference type="SUPFAM" id="SSF109604">
    <property type="entry name" value="HD-domain/PDEase-like"/>
    <property type="match status" value="1"/>
</dbReference>
<evidence type="ECO:0000313" key="2">
    <source>
        <dbReference type="EMBL" id="GAF26058.1"/>
    </source>
</evidence>